<keyword evidence="1" id="KW-1015">Disulfide bond</keyword>
<gene>
    <name evidence="4" type="ORF">SAMN05518683_14014</name>
</gene>
<dbReference type="InterPro" id="IPR050553">
    <property type="entry name" value="Thioredoxin_ResA/DsbE_sf"/>
</dbReference>
<dbReference type="PANTHER" id="PTHR42852:SF17">
    <property type="entry name" value="THIOREDOXIN-LIKE PROTEIN HI_1115"/>
    <property type="match status" value="1"/>
</dbReference>
<dbReference type="GO" id="GO:0016209">
    <property type="term" value="F:antioxidant activity"/>
    <property type="evidence" value="ECO:0007669"/>
    <property type="project" value="InterPro"/>
</dbReference>
<dbReference type="InterPro" id="IPR017937">
    <property type="entry name" value="Thioredoxin_CS"/>
</dbReference>
<dbReference type="InterPro" id="IPR036249">
    <property type="entry name" value="Thioredoxin-like_sf"/>
</dbReference>
<evidence type="ECO:0000259" key="3">
    <source>
        <dbReference type="PROSITE" id="PS51352"/>
    </source>
</evidence>
<dbReference type="PROSITE" id="PS51352">
    <property type="entry name" value="THIOREDOXIN_2"/>
    <property type="match status" value="1"/>
</dbReference>
<dbReference type="Pfam" id="PF00578">
    <property type="entry name" value="AhpC-TSA"/>
    <property type="match status" value="1"/>
</dbReference>
<dbReference type="STRING" id="1884432.SAMN05518683_14014"/>
<dbReference type="SUPFAM" id="SSF52833">
    <property type="entry name" value="Thioredoxin-like"/>
    <property type="match status" value="1"/>
</dbReference>
<dbReference type="Gene3D" id="3.40.30.10">
    <property type="entry name" value="Glutaredoxin"/>
    <property type="match status" value="1"/>
</dbReference>
<dbReference type="GO" id="GO:0016491">
    <property type="term" value="F:oxidoreductase activity"/>
    <property type="evidence" value="ECO:0007669"/>
    <property type="project" value="InterPro"/>
</dbReference>
<keyword evidence="5" id="KW-1185">Reference proteome</keyword>
<dbReference type="RefSeq" id="WP_244504410.1">
    <property type="nucleotide sequence ID" value="NZ_FOXD01000040.1"/>
</dbReference>
<dbReference type="PROSITE" id="PS00194">
    <property type="entry name" value="THIOREDOXIN_1"/>
    <property type="match status" value="1"/>
</dbReference>
<evidence type="ECO:0000313" key="5">
    <source>
        <dbReference type="Proteomes" id="UP000198892"/>
    </source>
</evidence>
<evidence type="ECO:0000313" key="4">
    <source>
        <dbReference type="EMBL" id="SFQ42028.1"/>
    </source>
</evidence>
<dbReference type="EMBL" id="FOXD01000040">
    <property type="protein sequence ID" value="SFQ42028.1"/>
    <property type="molecule type" value="Genomic_DNA"/>
</dbReference>
<feature type="domain" description="Thioredoxin" evidence="3">
    <location>
        <begin position="59"/>
        <end position="196"/>
    </location>
</feature>
<dbReference type="Proteomes" id="UP000198892">
    <property type="component" value="Unassembled WGS sequence"/>
</dbReference>
<organism evidence="4 5">
    <name type="scientific">Salibacterium halotolerans</name>
    <dbReference type="NCBI Taxonomy" id="1884432"/>
    <lineage>
        <taxon>Bacteria</taxon>
        <taxon>Bacillati</taxon>
        <taxon>Bacillota</taxon>
        <taxon>Bacilli</taxon>
        <taxon>Bacillales</taxon>
        <taxon>Bacillaceae</taxon>
    </lineage>
</organism>
<feature type="compositionally biased region" description="Acidic residues" evidence="2">
    <location>
        <begin position="60"/>
        <end position="72"/>
    </location>
</feature>
<dbReference type="AlphaFoldDB" id="A0A1I5YCV9"/>
<name>A0A1I5YCV9_9BACI</name>
<proteinExistence type="predicted"/>
<reference evidence="5" key="1">
    <citation type="submission" date="2016-10" db="EMBL/GenBank/DDBJ databases">
        <authorList>
            <person name="Varghese N."/>
            <person name="Submissions S."/>
        </authorList>
    </citation>
    <scope>NUCLEOTIDE SEQUENCE [LARGE SCALE GENOMIC DNA]</scope>
    <source>
        <strain evidence="5">S7</strain>
    </source>
</reference>
<accession>A0A1I5YCV9</accession>
<evidence type="ECO:0000256" key="2">
    <source>
        <dbReference type="SAM" id="MobiDB-lite"/>
    </source>
</evidence>
<dbReference type="InterPro" id="IPR013766">
    <property type="entry name" value="Thioredoxin_domain"/>
</dbReference>
<dbReference type="InterPro" id="IPR000866">
    <property type="entry name" value="AhpC/TSA"/>
</dbReference>
<dbReference type="CDD" id="cd02966">
    <property type="entry name" value="TlpA_like_family"/>
    <property type="match status" value="1"/>
</dbReference>
<protein>
    <submittedName>
        <fullName evidence="4">Peroxiredoxin</fullName>
    </submittedName>
</protein>
<sequence length="196" mass="21510">MIKIAVIGILLAGMLGWAFYDAMSTEEAAPEEETTTSAPPSDEDFQSKEEQAETQGGTLEEGDPAPDFELDTLDGGTMSLSEMEGTPVLINFWATWCPPCRAEMPDMQTFYEENDIEVLAVNLTDTESGQSAISSFVEEMDLSFPILLDKDVSVAGKYNIQPVPTSFFIDSEGTVQHINIGAMNEDMMKSELEKLK</sequence>
<evidence type="ECO:0000256" key="1">
    <source>
        <dbReference type="ARBA" id="ARBA00023157"/>
    </source>
</evidence>
<dbReference type="PANTHER" id="PTHR42852">
    <property type="entry name" value="THIOL:DISULFIDE INTERCHANGE PROTEIN DSBE"/>
    <property type="match status" value="1"/>
</dbReference>
<feature type="region of interest" description="Disordered" evidence="2">
    <location>
        <begin position="26"/>
        <end position="77"/>
    </location>
</feature>